<keyword evidence="3" id="KW-0808">Transferase</keyword>
<dbReference type="InterPro" id="IPR013767">
    <property type="entry name" value="PAS_fold"/>
</dbReference>
<dbReference type="InterPro" id="IPR052994">
    <property type="entry name" value="Tiny_macrocysts_regulators"/>
</dbReference>
<dbReference type="InterPro" id="IPR057352">
    <property type="entry name" value="TPR_TmcB/C"/>
</dbReference>
<proteinExistence type="predicted"/>
<evidence type="ECO:0000256" key="4">
    <source>
        <dbReference type="ARBA" id="ARBA00022741"/>
    </source>
</evidence>
<keyword evidence="8" id="KW-0812">Transmembrane</keyword>
<feature type="compositionally biased region" description="Polar residues" evidence="7">
    <location>
        <begin position="10"/>
        <end position="34"/>
    </location>
</feature>
<dbReference type="InterPro" id="IPR000014">
    <property type="entry name" value="PAS"/>
</dbReference>
<evidence type="ECO:0000313" key="11">
    <source>
        <dbReference type="Proteomes" id="UP001165080"/>
    </source>
</evidence>
<feature type="domain" description="PAS" evidence="9">
    <location>
        <begin position="627"/>
        <end position="697"/>
    </location>
</feature>
<feature type="compositionally biased region" description="Basic and acidic residues" evidence="7">
    <location>
        <begin position="1983"/>
        <end position="1994"/>
    </location>
</feature>
<keyword evidence="1" id="KW-0600">Photoreceptor protein</keyword>
<evidence type="ECO:0000256" key="8">
    <source>
        <dbReference type="SAM" id="Phobius"/>
    </source>
</evidence>
<feature type="transmembrane region" description="Helical" evidence="8">
    <location>
        <begin position="321"/>
        <end position="342"/>
    </location>
</feature>
<dbReference type="InterPro" id="IPR011990">
    <property type="entry name" value="TPR-like_helical_dom_sf"/>
</dbReference>
<feature type="compositionally biased region" description="Low complexity" evidence="7">
    <location>
        <begin position="1330"/>
        <end position="1343"/>
    </location>
</feature>
<evidence type="ECO:0000256" key="7">
    <source>
        <dbReference type="SAM" id="MobiDB-lite"/>
    </source>
</evidence>
<keyword evidence="6" id="KW-0067">ATP-binding</keyword>
<dbReference type="InterPro" id="IPR035965">
    <property type="entry name" value="PAS-like_dom_sf"/>
</dbReference>
<keyword evidence="1" id="KW-0157">Chromophore</keyword>
<gene>
    <name evidence="10" type="primary">PLESTB002252</name>
    <name evidence="10" type="ORF">PLESTB_001450100</name>
</gene>
<feature type="region of interest" description="Disordered" evidence="7">
    <location>
        <begin position="1"/>
        <end position="36"/>
    </location>
</feature>
<evidence type="ECO:0000259" key="9">
    <source>
        <dbReference type="PROSITE" id="PS50112"/>
    </source>
</evidence>
<feature type="region of interest" description="Disordered" evidence="7">
    <location>
        <begin position="1907"/>
        <end position="1949"/>
    </location>
</feature>
<name>A0A9W6BVQ9_9CHLO</name>
<accession>A0A9W6BVQ9</accession>
<evidence type="ECO:0000256" key="1">
    <source>
        <dbReference type="ARBA" id="ARBA00022543"/>
    </source>
</evidence>
<feature type="transmembrane region" description="Helical" evidence="8">
    <location>
        <begin position="82"/>
        <end position="101"/>
    </location>
</feature>
<keyword evidence="1" id="KW-0675">Receptor</keyword>
<feature type="transmembrane region" description="Helical" evidence="8">
    <location>
        <begin position="290"/>
        <end position="309"/>
    </location>
</feature>
<feature type="compositionally biased region" description="Acidic residues" evidence="7">
    <location>
        <begin position="1909"/>
        <end position="1920"/>
    </location>
</feature>
<dbReference type="SMART" id="SM00091">
    <property type="entry name" value="PAS"/>
    <property type="match status" value="2"/>
</dbReference>
<feature type="region of interest" description="Disordered" evidence="7">
    <location>
        <begin position="1983"/>
        <end position="2055"/>
    </location>
</feature>
<dbReference type="FunFam" id="3.30.450.20:FF:000060">
    <property type="entry name" value="Sensor protein FixL"/>
    <property type="match status" value="1"/>
</dbReference>
<dbReference type="EMBL" id="BRXU01000026">
    <property type="protein sequence ID" value="GLC59117.1"/>
    <property type="molecule type" value="Genomic_DNA"/>
</dbReference>
<dbReference type="Pfam" id="PF25474">
    <property type="entry name" value="TPR_TmcB"/>
    <property type="match status" value="1"/>
</dbReference>
<feature type="compositionally biased region" description="Low complexity" evidence="7">
    <location>
        <begin position="1995"/>
        <end position="2009"/>
    </location>
</feature>
<reference evidence="10 11" key="1">
    <citation type="journal article" date="2023" name="Commun. Biol.">
        <title>Reorganization of the ancestral sex-determining regions during the evolution of trioecy in Pleodorina starrii.</title>
        <authorList>
            <person name="Takahashi K."/>
            <person name="Suzuki S."/>
            <person name="Kawai-Toyooka H."/>
            <person name="Yamamoto K."/>
            <person name="Hamaji T."/>
            <person name="Ootsuki R."/>
            <person name="Yamaguchi H."/>
            <person name="Kawachi M."/>
            <person name="Higashiyama T."/>
            <person name="Nozaki H."/>
        </authorList>
    </citation>
    <scope>NUCLEOTIDE SEQUENCE [LARGE SCALE GENOMIC DNA]</scope>
    <source>
        <strain evidence="10 11">NIES-4479</strain>
    </source>
</reference>
<evidence type="ECO:0000313" key="10">
    <source>
        <dbReference type="EMBL" id="GLC59117.1"/>
    </source>
</evidence>
<dbReference type="GO" id="GO:0009881">
    <property type="term" value="F:photoreceptor activity"/>
    <property type="evidence" value="ECO:0007669"/>
    <property type="project" value="UniProtKB-KW"/>
</dbReference>
<dbReference type="Proteomes" id="UP001165080">
    <property type="component" value="Unassembled WGS sequence"/>
</dbReference>
<dbReference type="Gene3D" id="3.30.450.20">
    <property type="entry name" value="PAS domain"/>
    <property type="match status" value="1"/>
</dbReference>
<dbReference type="PANTHER" id="PTHR31600">
    <property type="entry name" value="TINY MACROCYSTS PROTEIN B-RELATED"/>
    <property type="match status" value="1"/>
</dbReference>
<keyword evidence="4" id="KW-0547">Nucleotide-binding</keyword>
<keyword evidence="5" id="KW-0418">Kinase</keyword>
<feature type="region of interest" description="Disordered" evidence="7">
    <location>
        <begin position="1444"/>
        <end position="1493"/>
    </location>
</feature>
<dbReference type="GO" id="GO:0006355">
    <property type="term" value="P:regulation of DNA-templated transcription"/>
    <property type="evidence" value="ECO:0007669"/>
    <property type="project" value="InterPro"/>
</dbReference>
<feature type="compositionally biased region" description="Low complexity" evidence="7">
    <location>
        <begin position="1591"/>
        <end position="1600"/>
    </location>
</feature>
<keyword evidence="2" id="KW-0716">Sensory transduction</keyword>
<feature type="compositionally biased region" description="Polar residues" evidence="7">
    <location>
        <begin position="1457"/>
        <end position="1466"/>
    </location>
</feature>
<dbReference type="Gene3D" id="1.25.40.10">
    <property type="entry name" value="Tetratricopeptide repeat domain"/>
    <property type="match status" value="1"/>
</dbReference>
<evidence type="ECO:0000256" key="6">
    <source>
        <dbReference type="ARBA" id="ARBA00022840"/>
    </source>
</evidence>
<feature type="transmembrane region" description="Helical" evidence="8">
    <location>
        <begin position="174"/>
        <end position="194"/>
    </location>
</feature>
<organism evidence="10 11">
    <name type="scientific">Pleodorina starrii</name>
    <dbReference type="NCBI Taxonomy" id="330485"/>
    <lineage>
        <taxon>Eukaryota</taxon>
        <taxon>Viridiplantae</taxon>
        <taxon>Chlorophyta</taxon>
        <taxon>core chlorophytes</taxon>
        <taxon>Chlorophyceae</taxon>
        <taxon>CS clade</taxon>
        <taxon>Chlamydomonadales</taxon>
        <taxon>Volvocaceae</taxon>
        <taxon>Pleodorina</taxon>
    </lineage>
</organism>
<evidence type="ECO:0000256" key="3">
    <source>
        <dbReference type="ARBA" id="ARBA00022679"/>
    </source>
</evidence>
<dbReference type="GO" id="GO:0005524">
    <property type="term" value="F:ATP binding"/>
    <property type="evidence" value="ECO:0007669"/>
    <property type="project" value="UniProtKB-KW"/>
</dbReference>
<dbReference type="CDD" id="cd00130">
    <property type="entry name" value="PAS"/>
    <property type="match status" value="1"/>
</dbReference>
<dbReference type="Pfam" id="PF00989">
    <property type="entry name" value="PAS"/>
    <property type="match status" value="1"/>
</dbReference>
<evidence type="ECO:0000256" key="5">
    <source>
        <dbReference type="ARBA" id="ARBA00022777"/>
    </source>
</evidence>
<keyword evidence="8" id="KW-0472">Membrane</keyword>
<feature type="transmembrane region" description="Helical" evidence="8">
    <location>
        <begin position="2315"/>
        <end position="2337"/>
    </location>
</feature>
<feature type="transmembrane region" description="Helical" evidence="8">
    <location>
        <begin position="140"/>
        <end position="162"/>
    </location>
</feature>
<feature type="compositionally biased region" description="Basic residues" evidence="7">
    <location>
        <begin position="1300"/>
        <end position="1309"/>
    </location>
</feature>
<sequence>MSVNRDDGETSSQRSGNSGTSGNMSETSSQQSDSKFLRKRALRAQHGENGEETDLLEQKRNLQEGVFACMYTLVRQSALSQLSFAVLKIVLEFLMSFIVTFNPSFSSWKIDTSSPVWQVVRWTVWRSPIMRLYGYRTYVIVMYIMAAAVLLAVLALVWLTLAMRKQEQSKGLRMAASAVHVAFDIMFVMCYVSFFDYFVFMADCDFLGTKSHLYFTGVACLEMPHLLHMMVAMTTALLFLCVTALLVVASAELNPVAQGYLSSPAALVRLRVLFAKAVYIIFANCVDSNPRLQCIGMTASVLVIVYWNFRAMPFYRKPINVVWTGLWAGILYTVVVLDVVTFGKDQSAAQHRLMTKIVLYGIFGAIALGMALTALYVWWAMRPARKFRDLQPGVKLSKVHKFESVYEVERLARVMRKFDRDDLVEEDAAALGEAVIKAGLQAFPNAPHLLILYANFVLEVRKDGPAARTQLQLAAKHSPNIIQRYQIFCTYEASKRLKGNNQQECMDLQAYMEFKRNFRAVLRVHREVLMMQAEIWQLCMRPSLRVMQFDNALDALENASTRANQVYKRVLERYPNNGKLLRCYGKFLEDARHDHVAAARAYTEANRSGAGAGMLALDLSSGLHGVSKPEFLTSMSMEDDAVVVIDAEGTIMMVSQTVQKTFGYAKAELEGANVSILMPQPFSQRHAGYLQRYVSTGEPHILDSVREVVALHKDRYVFPVALCVTKLSGVGSDSIFLGLIRPLPPDIYNLRAWVAPNGVFLCSDQQFASAIGVVEGELVGHPLSSLLAVPDAAEALLERCRAATAEDLASGEITTELVVKHRYREAVPMHVTVRLAGTDTQRILALYCRRTDGLDGSMLAVDTHMRIKFASCEVALLLGYSMRKLATMRLDQLLPQPFNTLHAKWLRDPPHVVPAASCRSGSVVYLQSASSGQIPVRLQISTLDGPMMGAAASTGSTLYVVQVRKAPAEELFKEKRLVLTADFAGRVLAASPLDSSVFGFPALSLVGTNLAESVDIFADWRERSGETQMQLIVLALLYKEQEMPGTSWRVRVHEPDADDVKGISTALPSQPSVQKAAGSRARLSVTACLQVEMLEEADVLEEDAMGGGAAGEHEPRVRITLWRRDLLSGVVELDEELVIRRASPLTGLITGLPTTAMLRKPLSRFLNLPHVTSWEKLVAASGHQGHGHHKKSALKATNDRGSISPVMAFIGPHPDTGTMRLMVQGVQTLGPGGRPKITITLHPDTTFVGAHADLMRVLKLDEGSNRRTSNCGADCADEDGALSVANTRTQSRGTSAAKSRAAKRLKSRKPPPPQQQDTAADAVEEEEDAAAAGGLTATDTAKAMPQSAGTKADAGQDAELTKGGRQARRSLSSAEDSGEDAGGEEAVGRPGEQQLEDEKCDDVAGSEGDGEGAASRGPAAASLHHRTTSKSEFVSAWVRTLSHQMSGRVGQDEQEQQRQPPGTATSERGREGRSGASLAPAAESARTPPPAAVASGAGALVRLPTIMEGPLADTNANSLALLAPDPAAQEGVLLRVVSMREWADAAGPRGGSPASQGIEVSRRATMHEDVDTAAVTGKVEKAAASEDGDSSADGSQATGSVISSATDATSMTECVIDARRGRLLKALGKLLLGPAFLKHVDRLRLQSYLLIAVMFIAHIISYTIITELIKKEHDNVYSVHRQAMAMDRSQLIVVRSIAGAFCERANVTKTSVCANTLNVTLTKLQTNIHLMEEYHHGVYLGFDTSKVARLQTDVYDIWTQHALEYHVYMDTSPPQVVVEKAGAWQLGNRFLAAAREALYLLPKIGDKYKLHRTYQFLKTNGLGPLFEGYAASLDLLVDAAWLSIKTLKKDLIVTLVVEAIVVQLCCTCYQLYLVQQAEWARLLGVLAILGLPGPVLRQLANSDTRIVGDSDDEFDGDDDDSRGGDEEVKGGGGRGAASQGGAEHDGNDGALDAAAAATAQLPAAGPGPRVAVAANDGAIVSLEGRRPAESDPASREAAAVRRSSSTRTPPSRDRSADVQEEVAAVGASQSSFPADAAAGTGSGDRGEGQAAAGGGLAHQCAGSATMRVVSPCKGVRARAAGGKHRYSRSRLLINGKTLQPSLWNVSKFMAPFLLWNAAVILVYAISLVKLNGMQGPLSSLNMASHVTYRYTRVRAIALSFVTQDDAESRTVWRPLLLNELGLFESEYNAVMYGGVPTSLTKSAFQRVVPAGTFASSSFSQAFFRNKGCFRYDQSTCFPPGHQYYEVTHNGLDVMVRRMLSEMYLLASDDDRDVVYNNSRYSFMAAVGTNDLYEGLQQAAQLFVDYSIERYNEVSMLHTVLLIVSVGLVLGFFLFVLWPHIRRLLRDAARLGALLSMVPPEMDVRSHVRGVLRRAADRRAPRTAAAATAATATTVMATATAAGAEIVLAAVGDADKSL</sequence>
<protein>
    <recommendedName>
        <fullName evidence="9">PAS domain-containing protein</fullName>
    </recommendedName>
</protein>
<evidence type="ECO:0000256" key="2">
    <source>
        <dbReference type="ARBA" id="ARBA00022606"/>
    </source>
</evidence>
<dbReference type="PANTHER" id="PTHR31600:SF2">
    <property type="entry name" value="GAMETE ENRICHED GENE 10 PROTEIN-RELATED"/>
    <property type="match status" value="1"/>
</dbReference>
<feature type="transmembrane region" description="Helical" evidence="8">
    <location>
        <begin position="357"/>
        <end position="379"/>
    </location>
</feature>
<feature type="region of interest" description="Disordered" evidence="7">
    <location>
        <begin position="1284"/>
        <end position="1432"/>
    </location>
</feature>
<keyword evidence="11" id="KW-1185">Reference proteome</keyword>
<keyword evidence="8" id="KW-1133">Transmembrane helix</keyword>
<dbReference type="NCBIfam" id="TIGR00229">
    <property type="entry name" value="sensory_box"/>
    <property type="match status" value="1"/>
</dbReference>
<feature type="transmembrane region" description="Helical" evidence="8">
    <location>
        <begin position="226"/>
        <end position="248"/>
    </location>
</feature>
<feature type="region of interest" description="Disordered" evidence="7">
    <location>
        <begin position="1580"/>
        <end position="1600"/>
    </location>
</feature>
<dbReference type="PROSITE" id="PS50112">
    <property type="entry name" value="PAS"/>
    <property type="match status" value="1"/>
</dbReference>
<dbReference type="SUPFAM" id="SSF55785">
    <property type="entry name" value="PYP-like sensor domain (PAS domain)"/>
    <property type="match status" value="1"/>
</dbReference>
<comment type="caution">
    <text evidence="10">The sequence shown here is derived from an EMBL/GenBank/DDBJ whole genome shotgun (WGS) entry which is preliminary data.</text>
</comment>
<dbReference type="GO" id="GO:0016301">
    <property type="term" value="F:kinase activity"/>
    <property type="evidence" value="ECO:0007669"/>
    <property type="project" value="UniProtKB-KW"/>
</dbReference>